<dbReference type="AlphaFoldDB" id="A0A6A7AUM7"/>
<reference evidence="1" key="1">
    <citation type="submission" date="2020-01" db="EMBL/GenBank/DDBJ databases">
        <authorList>
            <consortium name="DOE Joint Genome Institute"/>
            <person name="Haridas S."/>
            <person name="Albert R."/>
            <person name="Binder M."/>
            <person name="Bloem J."/>
            <person name="Labutti K."/>
            <person name="Salamov A."/>
            <person name="Andreopoulos B."/>
            <person name="Baker S.E."/>
            <person name="Barry K."/>
            <person name="Bills G."/>
            <person name="Bluhm B.H."/>
            <person name="Cannon C."/>
            <person name="Castanera R."/>
            <person name="Culley D.E."/>
            <person name="Daum C."/>
            <person name="Ezra D."/>
            <person name="Gonzalez J.B."/>
            <person name="Henrissat B."/>
            <person name="Kuo A."/>
            <person name="Liang C."/>
            <person name="Lipzen A."/>
            <person name="Lutzoni F."/>
            <person name="Magnuson J."/>
            <person name="Mondo S."/>
            <person name="Nolan M."/>
            <person name="Ohm R."/>
            <person name="Pangilinan J."/>
            <person name="Park H.-J."/>
            <person name="Ramirez L."/>
            <person name="Alfaro M."/>
            <person name="Sun H."/>
            <person name="Tritt A."/>
            <person name="Yoshinaga Y."/>
            <person name="Zwiers L.-H."/>
            <person name="Turgeon B.G."/>
            <person name="Goodwin S.B."/>
            <person name="Spatafora J.W."/>
            <person name="Crous P.W."/>
            <person name="Grigoriev I.V."/>
        </authorList>
    </citation>
    <scope>NUCLEOTIDE SEQUENCE</scope>
    <source>
        <strain evidence="1">IPT5</strain>
    </source>
</reference>
<dbReference type="OrthoDB" id="5337308at2759"/>
<protein>
    <submittedName>
        <fullName evidence="1">Uncharacterized protein</fullName>
    </submittedName>
</protein>
<dbReference type="Proteomes" id="UP000799423">
    <property type="component" value="Unassembled WGS sequence"/>
</dbReference>
<accession>A0A6A7AUM7</accession>
<evidence type="ECO:0000313" key="2">
    <source>
        <dbReference type="Proteomes" id="UP000799423"/>
    </source>
</evidence>
<proteinExistence type="predicted"/>
<evidence type="ECO:0000313" key="1">
    <source>
        <dbReference type="EMBL" id="KAF2845828.1"/>
    </source>
</evidence>
<gene>
    <name evidence="1" type="ORF">T440DRAFT_459454</name>
</gene>
<name>A0A6A7AUM7_9PLEO</name>
<keyword evidence="2" id="KW-1185">Reference proteome</keyword>
<sequence>MVSLSVLGLSISTPDTDDSGILSLSANLSTTEDIPSTHHRIFRRARWDPSQAANDATWNAVVANGAALNCLMRRTDKDAGKVLRDQRDPPSAESTLFVNHHREENRDLLRKWYWFEITPSKDATKLDSYWGWGDANRANGLLTTGRNQRPYRVEHFNPRSPDPPRTQSYVVDGRNYWASTAKAAFVLNRVDGAMYVQAYTNPRVELRNIWGRVIQKEELPAIRHLSDILWLYWGNKVLDPPALRYYGIMKITNPTSQSIIMRALRYQEPDKWPGMSFTPDEEAGKALIGSIGGSLAQLLFQHKPELGVQHIKSMNVFHRAKDDWGWDKPMWTEMLFYIEDVPSDKLIPQEADDWQPYGGAGPADTAEYADSMNGTLPLFERDEHGHYLRTHKL</sequence>
<organism evidence="1 2">
    <name type="scientific">Plenodomus tracheiphilus IPT5</name>
    <dbReference type="NCBI Taxonomy" id="1408161"/>
    <lineage>
        <taxon>Eukaryota</taxon>
        <taxon>Fungi</taxon>
        <taxon>Dikarya</taxon>
        <taxon>Ascomycota</taxon>
        <taxon>Pezizomycotina</taxon>
        <taxon>Dothideomycetes</taxon>
        <taxon>Pleosporomycetidae</taxon>
        <taxon>Pleosporales</taxon>
        <taxon>Pleosporineae</taxon>
        <taxon>Leptosphaeriaceae</taxon>
        <taxon>Plenodomus</taxon>
    </lineage>
</organism>
<dbReference type="EMBL" id="MU006341">
    <property type="protein sequence ID" value="KAF2845828.1"/>
    <property type="molecule type" value="Genomic_DNA"/>
</dbReference>